<evidence type="ECO:0000313" key="2">
    <source>
        <dbReference type="EMBL" id="UYD72125.1"/>
    </source>
</evidence>
<reference evidence="2" key="1">
    <citation type="submission" date="2022-07" db="EMBL/GenBank/DDBJ databases">
        <authorList>
            <person name="Liu S."/>
        </authorList>
    </citation>
    <scope>NUCLEOTIDE SEQUENCE</scope>
</reference>
<dbReference type="GeneID" id="80832280"/>
<feature type="compositionally biased region" description="Polar residues" evidence="1">
    <location>
        <begin position="53"/>
        <end position="69"/>
    </location>
</feature>
<accession>A0A9X9JSJ3</accession>
<evidence type="ECO:0000313" key="3">
    <source>
        <dbReference type="Proteomes" id="UP001163333"/>
    </source>
</evidence>
<dbReference type="KEGG" id="vg:80832280"/>
<keyword evidence="3" id="KW-1185">Reference proteome</keyword>
<name>A0A9X9JSJ3_9CAUD</name>
<organism evidence="2 3">
    <name type="scientific">Vibrio phage vB_VpaM_VPs20</name>
    <dbReference type="NCBI Taxonomy" id="2978980"/>
    <lineage>
        <taxon>Viruses</taxon>
        <taxon>Duplodnaviria</taxon>
        <taxon>Heunggongvirae</taxon>
        <taxon>Uroviricota</taxon>
        <taxon>Caudoviricetes</taxon>
        <taxon>Chaseviridae</taxon>
        <taxon>Nefertitivirinae</taxon>
        <taxon>Liaoningvirus</taxon>
        <taxon>Liaoningvirus VPs20</taxon>
    </lineage>
</organism>
<dbReference type="Proteomes" id="UP001163333">
    <property type="component" value="Segment"/>
</dbReference>
<dbReference type="EMBL" id="OP056089">
    <property type="protein sequence ID" value="UYD72125.1"/>
    <property type="molecule type" value="Genomic_DNA"/>
</dbReference>
<dbReference type="RefSeq" id="YP_010845130.1">
    <property type="nucleotide sequence ID" value="NC_079185.1"/>
</dbReference>
<protein>
    <submittedName>
        <fullName evidence="2">Uncharacterized protein</fullName>
    </submittedName>
</protein>
<sequence length="354" mass="39625">MYKRVIRLEARREQNGTPFLTIEKLRITVSMDMNLAQALSQAHVTVYNLSRENQRQLTTGDHQPSTTPNADKARDPNKVYIRIYAGYEDEIDATGQYPLLIDGIVMNATSVRRRPESLTHLYLLPLSSSYLRQDFDEINAGINDGYTLRKLLRDMCVSAGYNDDGLEFRLPEEKLNQPWTGSIKSIGDQGLLGALNRLAKQYQFEYHHTAAGIGFYPRLNNTEAGISAFNVLQRDGTKFPIRVPLVRGTPIAGLASLEIPYTFDAKLYPGWVIDVGSIDGTRGDTSQPAQGIVEWSAVGSPLFYVDDVAEWATMQIYMVLRVVHKIDNYGMDWMTNIICTIPTAGDSGDGEIYG</sequence>
<feature type="region of interest" description="Disordered" evidence="1">
    <location>
        <begin position="53"/>
        <end position="73"/>
    </location>
</feature>
<evidence type="ECO:0000256" key="1">
    <source>
        <dbReference type="SAM" id="MobiDB-lite"/>
    </source>
</evidence>
<proteinExistence type="predicted"/>